<dbReference type="Proteomes" id="UP000697802">
    <property type="component" value="Unassembled WGS sequence"/>
</dbReference>
<evidence type="ECO:0000313" key="2">
    <source>
        <dbReference type="Proteomes" id="UP000697802"/>
    </source>
</evidence>
<reference evidence="1 2" key="1">
    <citation type="submission" date="2018-02" db="EMBL/GenBank/DDBJ databases">
        <authorList>
            <person name="Machado R.A."/>
        </authorList>
    </citation>
    <scope>NUCLEOTIDE SEQUENCE [LARGE SCALE GENOMIC DNA]</scope>
    <source>
        <strain evidence="1 2">T327</strain>
    </source>
</reference>
<name>A0ABX0GCR6_9GAMM</name>
<comment type="caution">
    <text evidence="1">The sequence shown here is derived from an EMBL/GenBank/DDBJ whole genome shotgun (WGS) entry which is preliminary data.</text>
</comment>
<dbReference type="EMBL" id="PUJU01000001">
    <property type="protein sequence ID" value="NHB86212.1"/>
    <property type="molecule type" value="Genomic_DNA"/>
</dbReference>
<proteinExistence type="predicted"/>
<evidence type="ECO:0000313" key="1">
    <source>
        <dbReference type="EMBL" id="NHB86212.1"/>
    </source>
</evidence>
<gene>
    <name evidence="1" type="ORF">C5471_00155</name>
</gene>
<keyword evidence="2" id="KW-1185">Reference proteome</keyword>
<accession>A0ABX0GCR6</accession>
<sequence>MEVCGPPPWIVRSAGLEDGDIFVNAGSYASVICPRTADFADTVVAVTFSGFEPQAIAQQRLINPDYQPQPIVCFVQRLIEGIPSLVEPLQAPYLTADVCHDLYKIIMQLHQHFSEVALDTEWVLETDHGLVSATGLTLAAYHWPTLAAPLWYGSELRQVHVNKLWLVQVRPAPGYTLERRVQRLTAEVRTEFLYTKN</sequence>
<protein>
    <submittedName>
        <fullName evidence="1">Uncharacterized protein</fullName>
    </submittedName>
</protein>
<organism evidence="1 2">
    <name type="scientific">Photorhabdus tasmaniensis</name>
    <dbReference type="NCBI Taxonomy" id="1004159"/>
    <lineage>
        <taxon>Bacteria</taxon>
        <taxon>Pseudomonadati</taxon>
        <taxon>Pseudomonadota</taxon>
        <taxon>Gammaproteobacteria</taxon>
        <taxon>Enterobacterales</taxon>
        <taxon>Morganellaceae</taxon>
        <taxon>Photorhabdus</taxon>
    </lineage>
</organism>